<comment type="function">
    <text evidence="4">Hydrolyzes 3-hydroxyisobutyryl-CoA (HIBYL-CoA), a saline catabolite. Has high activity toward isobutyryl-CoA. Could be an isobutyryl-CoA dehydrogenase that functions in valine catabolism.</text>
</comment>
<dbReference type="STRING" id="22663.A0A2I0HYW0"/>
<keyword evidence="3 4" id="KW-0378">Hydrolase</keyword>
<organism evidence="6 7">
    <name type="scientific">Punica granatum</name>
    <name type="common">Pomegranate</name>
    <dbReference type="NCBI Taxonomy" id="22663"/>
    <lineage>
        <taxon>Eukaryota</taxon>
        <taxon>Viridiplantae</taxon>
        <taxon>Streptophyta</taxon>
        <taxon>Embryophyta</taxon>
        <taxon>Tracheophyta</taxon>
        <taxon>Spermatophyta</taxon>
        <taxon>Magnoliopsida</taxon>
        <taxon>eudicotyledons</taxon>
        <taxon>Gunneridae</taxon>
        <taxon>Pentapetalae</taxon>
        <taxon>rosids</taxon>
        <taxon>malvids</taxon>
        <taxon>Myrtales</taxon>
        <taxon>Lythraceae</taxon>
        <taxon>Punica</taxon>
    </lineage>
</organism>
<sequence length="114" mass="12713">MASSSSSYPSGEDDDQVLVEEKAFVRTLTLNRTKQLNALSFHMISQLLDLFLAYEKGAAVKLIILKGKGRAFCAGGDVAAVVRDIREGKWKLGAEFFRKEFTLNYLMATYSKPQ</sequence>
<comment type="catalytic activity">
    <reaction evidence="1 4">
        <text>3-hydroxy-2-methylpropanoyl-CoA + H2O = 3-hydroxy-2-methylpropanoate + CoA + H(+)</text>
        <dbReference type="Rhea" id="RHEA:20888"/>
        <dbReference type="ChEBI" id="CHEBI:11805"/>
        <dbReference type="ChEBI" id="CHEBI:15377"/>
        <dbReference type="ChEBI" id="CHEBI:15378"/>
        <dbReference type="ChEBI" id="CHEBI:57287"/>
        <dbReference type="ChEBI" id="CHEBI:57340"/>
        <dbReference type="EC" id="3.1.2.4"/>
    </reaction>
</comment>
<comment type="pathway">
    <text evidence="4">Amino-acid degradation; L-valine degradation.</text>
</comment>
<dbReference type="GO" id="GO:0003860">
    <property type="term" value="F:3-hydroxyisobutyryl-CoA hydrolase activity"/>
    <property type="evidence" value="ECO:0007669"/>
    <property type="project" value="UniProtKB-UniRule"/>
</dbReference>
<dbReference type="AlphaFoldDB" id="A0A2I0HYW0"/>
<dbReference type="Gene3D" id="3.90.226.10">
    <property type="entry name" value="2-enoyl-CoA Hydratase, Chain A, domain 1"/>
    <property type="match status" value="1"/>
</dbReference>
<dbReference type="GO" id="GO:0006574">
    <property type="term" value="P:L-valine catabolic process"/>
    <property type="evidence" value="ECO:0007669"/>
    <property type="project" value="UniProtKB-UniRule"/>
</dbReference>
<evidence type="ECO:0000256" key="3">
    <source>
        <dbReference type="ARBA" id="ARBA00022801"/>
    </source>
</evidence>
<evidence type="ECO:0000256" key="2">
    <source>
        <dbReference type="ARBA" id="ARBA00011915"/>
    </source>
</evidence>
<dbReference type="EMBL" id="PGOL01004664">
    <property type="protein sequence ID" value="PKI36892.1"/>
    <property type="molecule type" value="Genomic_DNA"/>
</dbReference>
<gene>
    <name evidence="6" type="ORF">CRG98_042734</name>
</gene>
<protein>
    <recommendedName>
        <fullName evidence="2 4">3-hydroxyisobutyryl-CoA hydrolase</fullName>
        <shortName evidence="4">HIB-CoA hydrolase</shortName>
        <shortName evidence="4">HIBYL-CoA-H</shortName>
        <ecNumber evidence="2 4">3.1.2.4</ecNumber>
    </recommendedName>
    <alternativeName>
        <fullName evidence="4">3-hydroxyisobutyryl-coenzyme A hydrolase</fullName>
    </alternativeName>
</protein>
<dbReference type="CDD" id="cd06558">
    <property type="entry name" value="crotonase-like"/>
    <property type="match status" value="1"/>
</dbReference>
<feature type="domain" description="Enoyl-CoA hydratase/isomerase" evidence="5">
    <location>
        <begin position="25"/>
        <end position="114"/>
    </location>
</feature>
<feature type="non-terminal residue" evidence="6">
    <location>
        <position position="114"/>
    </location>
</feature>
<evidence type="ECO:0000259" key="5">
    <source>
        <dbReference type="Pfam" id="PF16113"/>
    </source>
</evidence>
<comment type="caution">
    <text evidence="6">The sequence shown here is derived from an EMBL/GenBank/DDBJ whole genome shotgun (WGS) entry which is preliminary data.</text>
</comment>
<dbReference type="InterPro" id="IPR029045">
    <property type="entry name" value="ClpP/crotonase-like_dom_sf"/>
</dbReference>
<dbReference type="Pfam" id="PF16113">
    <property type="entry name" value="ECH_2"/>
    <property type="match status" value="1"/>
</dbReference>
<dbReference type="SUPFAM" id="SSF52096">
    <property type="entry name" value="ClpP/crotonase"/>
    <property type="match status" value="1"/>
</dbReference>
<dbReference type="Proteomes" id="UP000233551">
    <property type="component" value="Unassembled WGS sequence"/>
</dbReference>
<comment type="similarity">
    <text evidence="4">Belongs to the enoyl-CoA hydratase/isomerase family.</text>
</comment>
<dbReference type="PANTHER" id="PTHR43176:SF3">
    <property type="entry name" value="3-HYDROXYISOBUTYRYL-COA HYDROLASE, MITOCHONDRIAL"/>
    <property type="match status" value="1"/>
</dbReference>
<keyword evidence="7" id="KW-1185">Reference proteome</keyword>
<dbReference type="PANTHER" id="PTHR43176">
    <property type="entry name" value="3-HYDROXYISOBUTYRYL-COA HYDROLASE-RELATED"/>
    <property type="match status" value="1"/>
</dbReference>
<evidence type="ECO:0000313" key="6">
    <source>
        <dbReference type="EMBL" id="PKI36892.1"/>
    </source>
</evidence>
<name>A0A2I0HYW0_PUNGR</name>
<reference evidence="6 7" key="1">
    <citation type="submission" date="2017-11" db="EMBL/GenBank/DDBJ databases">
        <title>De-novo sequencing of pomegranate (Punica granatum L.) genome.</title>
        <authorList>
            <person name="Akparov Z."/>
            <person name="Amiraslanov A."/>
            <person name="Hajiyeva S."/>
            <person name="Abbasov M."/>
            <person name="Kaur K."/>
            <person name="Hamwieh A."/>
            <person name="Solovyev V."/>
            <person name="Salamov A."/>
            <person name="Braich B."/>
            <person name="Kosarev P."/>
            <person name="Mahmoud A."/>
            <person name="Hajiyev E."/>
            <person name="Babayeva S."/>
            <person name="Izzatullayeva V."/>
            <person name="Mammadov A."/>
            <person name="Mammadov A."/>
            <person name="Sharifova S."/>
            <person name="Ojaghi J."/>
            <person name="Eynullazada K."/>
            <person name="Bayramov B."/>
            <person name="Abdulazimova A."/>
            <person name="Shahmuradov I."/>
        </authorList>
    </citation>
    <scope>NUCLEOTIDE SEQUENCE [LARGE SCALE GENOMIC DNA]</scope>
    <source>
        <strain evidence="7">cv. AG2017</strain>
        <tissue evidence="6">Leaf</tissue>
    </source>
</reference>
<dbReference type="EC" id="3.1.2.4" evidence="2 4"/>
<evidence type="ECO:0000256" key="1">
    <source>
        <dbReference type="ARBA" id="ARBA00001709"/>
    </source>
</evidence>
<evidence type="ECO:0000256" key="4">
    <source>
        <dbReference type="RuleBase" id="RU369070"/>
    </source>
</evidence>
<proteinExistence type="inferred from homology"/>
<dbReference type="InterPro" id="IPR045004">
    <property type="entry name" value="ECH_dom"/>
</dbReference>
<dbReference type="InterPro" id="IPR032259">
    <property type="entry name" value="HIBYL-CoA-H"/>
</dbReference>
<evidence type="ECO:0000313" key="7">
    <source>
        <dbReference type="Proteomes" id="UP000233551"/>
    </source>
</evidence>
<accession>A0A2I0HYW0</accession>